<reference evidence="9 10" key="1">
    <citation type="submission" date="2024-07" db="EMBL/GenBank/DDBJ databases">
        <title>Section-level genome sequencing and comparative genomics of Aspergillus sections Usti and Cavernicolus.</title>
        <authorList>
            <consortium name="Lawrence Berkeley National Laboratory"/>
            <person name="Nybo J.L."/>
            <person name="Vesth T.C."/>
            <person name="Theobald S."/>
            <person name="Frisvad J.C."/>
            <person name="Larsen T.O."/>
            <person name="Kjaerboelling I."/>
            <person name="Rothschild-Mancinelli K."/>
            <person name="Lyhne E.K."/>
            <person name="Kogle M.E."/>
            <person name="Barry K."/>
            <person name="Clum A."/>
            <person name="Na H."/>
            <person name="Ledsgaard L."/>
            <person name="Lin J."/>
            <person name="Lipzen A."/>
            <person name="Kuo A."/>
            <person name="Riley R."/>
            <person name="Mondo S."/>
            <person name="Labutti K."/>
            <person name="Haridas S."/>
            <person name="Pangalinan J."/>
            <person name="Salamov A.A."/>
            <person name="Simmons B.A."/>
            <person name="Magnuson J.K."/>
            <person name="Chen J."/>
            <person name="Drula E."/>
            <person name="Henrissat B."/>
            <person name="Wiebenga A."/>
            <person name="Lubbers R.J."/>
            <person name="Gomes A.C."/>
            <person name="Macurrencykelacurrency M.R."/>
            <person name="Stajich J."/>
            <person name="Grigoriev I.V."/>
            <person name="Mortensen U.H."/>
            <person name="De Vries R.P."/>
            <person name="Baker S.E."/>
            <person name="Andersen M.R."/>
        </authorList>
    </citation>
    <scope>NUCLEOTIDE SEQUENCE [LARGE SCALE GENOMIC DNA]</scope>
    <source>
        <strain evidence="9 10">CBS 449.75</strain>
    </source>
</reference>
<gene>
    <name evidence="9" type="ORF">BJX67DRAFT_391040</name>
</gene>
<evidence type="ECO:0000256" key="1">
    <source>
        <dbReference type="ARBA" id="ARBA00001971"/>
    </source>
</evidence>
<dbReference type="Pfam" id="PF00067">
    <property type="entry name" value="p450"/>
    <property type="match status" value="1"/>
</dbReference>
<feature type="transmembrane region" description="Helical" evidence="8">
    <location>
        <begin position="17"/>
        <end position="38"/>
    </location>
</feature>
<dbReference type="Proteomes" id="UP001610432">
    <property type="component" value="Unassembled WGS sequence"/>
</dbReference>
<dbReference type="EMBL" id="JBFXLQ010000061">
    <property type="protein sequence ID" value="KAL2862779.1"/>
    <property type="molecule type" value="Genomic_DNA"/>
</dbReference>
<comment type="similarity">
    <text evidence="2 6">Belongs to the cytochrome P450 family.</text>
</comment>
<evidence type="ECO:0000256" key="2">
    <source>
        <dbReference type="ARBA" id="ARBA00010617"/>
    </source>
</evidence>
<dbReference type="PANTHER" id="PTHR24305:SF190">
    <property type="entry name" value="P450, PUTATIVE (EUROFUNG)-RELATED"/>
    <property type="match status" value="1"/>
</dbReference>
<dbReference type="PRINTS" id="PR00385">
    <property type="entry name" value="P450"/>
</dbReference>
<keyword evidence="5 6" id="KW-0408">Iron</keyword>
<dbReference type="RefSeq" id="XP_070881758.1">
    <property type="nucleotide sequence ID" value="XM_071034704.1"/>
</dbReference>
<dbReference type="PROSITE" id="PS00086">
    <property type="entry name" value="CYTOCHROME_P450"/>
    <property type="match status" value="1"/>
</dbReference>
<keyword evidence="8" id="KW-1133">Transmembrane helix</keyword>
<evidence type="ECO:0000313" key="9">
    <source>
        <dbReference type="EMBL" id="KAL2862779.1"/>
    </source>
</evidence>
<dbReference type="InterPro" id="IPR002401">
    <property type="entry name" value="Cyt_P450_E_grp-I"/>
</dbReference>
<feature type="region of interest" description="Disordered" evidence="7">
    <location>
        <begin position="263"/>
        <end position="287"/>
    </location>
</feature>
<dbReference type="InterPro" id="IPR001128">
    <property type="entry name" value="Cyt_P450"/>
</dbReference>
<evidence type="ECO:0000256" key="5">
    <source>
        <dbReference type="ARBA" id="ARBA00023004"/>
    </source>
</evidence>
<dbReference type="CDD" id="cd11060">
    <property type="entry name" value="CYP57A1-like"/>
    <property type="match status" value="1"/>
</dbReference>
<organism evidence="9 10">
    <name type="scientific">Aspergillus lucknowensis</name>
    <dbReference type="NCBI Taxonomy" id="176173"/>
    <lineage>
        <taxon>Eukaryota</taxon>
        <taxon>Fungi</taxon>
        <taxon>Dikarya</taxon>
        <taxon>Ascomycota</taxon>
        <taxon>Pezizomycotina</taxon>
        <taxon>Eurotiomycetes</taxon>
        <taxon>Eurotiomycetidae</taxon>
        <taxon>Eurotiales</taxon>
        <taxon>Aspergillaceae</taxon>
        <taxon>Aspergillus</taxon>
        <taxon>Aspergillus subgen. Nidulantes</taxon>
    </lineage>
</organism>
<dbReference type="InterPro" id="IPR036396">
    <property type="entry name" value="Cyt_P450_sf"/>
</dbReference>
<keyword evidence="3 6" id="KW-0479">Metal-binding</keyword>
<sequence length="523" mass="58501">MAVTEDVLALIAQPRTILLLSLLSIIIYTVSWVTGLILDPLRSAPGPTATRYTALWYFYRIYKGEFHRESIRLHEKHGKIVRIAPNMYSIDDLDAAKTIYGHGTKFFKADWYSAWTTPAIWNVNLFAMQDAKGHGVARRQFANYYSMSSMVHYEGYVDDSIRVFHGQLEGFSRRRRALDMGAWLQYYAFDVITNITFGKAFGYLDKAADINNMIAKLDQNNLYSALMGLFPSAHAIIDRLGEPPAQVMLDYIKDLISQQMAKSKAAKDNQPIQKNNNNNDNPPRTESLLGKFRTAHDQDPSSFTSTHLLFGCAQNVFAGSDTTAIALSSIIFHLTHNPTSLSKLREEINTAAARGIISDPITFVQSQTLPYLQAVIKEALRINPAVGLPLLRVVPAGGAMLCGVFFPEGTVVGINPWVAHYNKSVFGADADVFKPERWLQAKGEDEGSQTSTMEQYFLPFGLGSRTCIGKNISLLEIGKLVPQLVRNFDFELVSQQDALVGLNRWFVKPHGFEVVPRKLDYDG</sequence>
<dbReference type="PANTHER" id="PTHR24305">
    <property type="entry name" value="CYTOCHROME P450"/>
    <property type="match status" value="1"/>
</dbReference>
<dbReference type="InterPro" id="IPR050121">
    <property type="entry name" value="Cytochrome_P450_monoxygenase"/>
</dbReference>
<keyword evidence="4 6" id="KW-0560">Oxidoreductase</keyword>
<evidence type="ECO:0000256" key="8">
    <source>
        <dbReference type="SAM" id="Phobius"/>
    </source>
</evidence>
<dbReference type="InterPro" id="IPR017972">
    <property type="entry name" value="Cyt_P450_CS"/>
</dbReference>
<feature type="compositionally biased region" description="Low complexity" evidence="7">
    <location>
        <begin position="268"/>
        <end position="282"/>
    </location>
</feature>
<dbReference type="Gene3D" id="1.10.630.10">
    <property type="entry name" value="Cytochrome P450"/>
    <property type="match status" value="1"/>
</dbReference>
<protein>
    <submittedName>
        <fullName evidence="9">Cytochrome P450</fullName>
    </submittedName>
</protein>
<evidence type="ECO:0000256" key="6">
    <source>
        <dbReference type="RuleBase" id="RU000461"/>
    </source>
</evidence>
<evidence type="ECO:0000313" key="10">
    <source>
        <dbReference type="Proteomes" id="UP001610432"/>
    </source>
</evidence>
<keyword evidence="10" id="KW-1185">Reference proteome</keyword>
<keyword evidence="8" id="KW-0812">Transmembrane</keyword>
<keyword evidence="6" id="KW-0503">Monooxygenase</keyword>
<comment type="caution">
    <text evidence="9">The sequence shown here is derived from an EMBL/GenBank/DDBJ whole genome shotgun (WGS) entry which is preliminary data.</text>
</comment>
<proteinExistence type="inferred from homology"/>
<evidence type="ECO:0000256" key="7">
    <source>
        <dbReference type="SAM" id="MobiDB-lite"/>
    </source>
</evidence>
<keyword evidence="6" id="KW-0349">Heme</keyword>
<evidence type="ECO:0000256" key="3">
    <source>
        <dbReference type="ARBA" id="ARBA00022723"/>
    </source>
</evidence>
<evidence type="ECO:0000256" key="4">
    <source>
        <dbReference type="ARBA" id="ARBA00023002"/>
    </source>
</evidence>
<dbReference type="GeneID" id="98149776"/>
<name>A0ABR4LE14_9EURO</name>
<dbReference type="SUPFAM" id="SSF48264">
    <property type="entry name" value="Cytochrome P450"/>
    <property type="match status" value="1"/>
</dbReference>
<accession>A0ABR4LE14</accession>
<keyword evidence="8" id="KW-0472">Membrane</keyword>
<dbReference type="PRINTS" id="PR00463">
    <property type="entry name" value="EP450I"/>
</dbReference>
<comment type="cofactor">
    <cofactor evidence="1">
        <name>heme</name>
        <dbReference type="ChEBI" id="CHEBI:30413"/>
    </cofactor>
</comment>